<proteinExistence type="predicted"/>
<dbReference type="EMBL" id="MH536811">
    <property type="protein sequence ID" value="AXG66154.1"/>
    <property type="molecule type" value="Genomic_DNA"/>
</dbReference>
<reference evidence="1 2" key="1">
    <citation type="submission" date="2018-06" db="EMBL/GenBank/DDBJ databases">
        <authorList>
            <person name="Moussa A."/>
            <person name="Couoh J.M."/>
            <person name="Harbem L."/>
            <person name="Okocha J.C."/>
            <person name="Taylor D."/>
            <person name="Teutsch A.B."/>
            <person name="Smith B.R."/>
            <person name="Suri N."/>
            <person name="Layton S.R."/>
            <person name="Kim T."/>
            <person name="Hughes L.E."/>
            <person name="Garlena R.A."/>
            <person name="Russell D.A."/>
            <person name="Pope W.H."/>
            <person name="Jacobs-Sera D."/>
            <person name="Hatfull G.F."/>
        </authorList>
    </citation>
    <scope>NUCLEOTIDE SEQUENCE [LARGE SCALE GENOMIC DNA]</scope>
</reference>
<dbReference type="RefSeq" id="YP_009838999.1">
    <property type="nucleotide sequence ID" value="NC_048719.1"/>
</dbReference>
<dbReference type="GeneID" id="55609176"/>
<name>A0A345GT82_9CAUD</name>
<dbReference type="KEGG" id="vg:55609176"/>
<dbReference type="Proteomes" id="UP000259354">
    <property type="component" value="Segment"/>
</dbReference>
<protein>
    <submittedName>
        <fullName evidence="1">Major tail protein</fullName>
    </submittedName>
</protein>
<evidence type="ECO:0000313" key="2">
    <source>
        <dbReference type="Proteomes" id="UP000259354"/>
    </source>
</evidence>
<keyword evidence="2" id="KW-1185">Reference proteome</keyword>
<evidence type="ECO:0000313" key="1">
    <source>
        <dbReference type="EMBL" id="AXG66154.1"/>
    </source>
</evidence>
<accession>A0A345GT82</accession>
<sequence>MAYQVRNIIIGAAALYISVKDSTDAAWAGGPALPAAPSSGSSYTTTLDASADWRHAGFTTEGLEVSYEPDYGDVEVDQLLDSAKLFKQSMRVTINTTLAEAALENLLVAWGQQSATLTSTSSTTELGIAAGALGDEPVERALVAVGPGPKTAAGAKRERLYHARRVLSVESSAHSVRRNEATVFPVAFRLLPDPNFSGSEYGVIRDRNV</sequence>
<organism evidence="1 2">
    <name type="scientific">Streptomyces phage Annadreamy</name>
    <dbReference type="NCBI Taxonomy" id="2250335"/>
    <lineage>
        <taxon>Viruses</taxon>
        <taxon>Duplodnaviria</taxon>
        <taxon>Heunggongvirae</taxon>
        <taxon>Uroviricota</taxon>
        <taxon>Caudoviricetes</taxon>
        <taxon>Stanwilliamsviridae</taxon>
        <taxon>Loccivirinae</taxon>
        <taxon>Annadreamyvirus</taxon>
        <taxon>Annadreamyvirus annadreamy</taxon>
    </lineage>
</organism>
<gene>
    <name evidence="1" type="primary">33</name>
    <name evidence="1" type="ORF">SEA_ANNADREAMY_33</name>
</gene>